<dbReference type="GeneID" id="9685642"/>
<name>C1MWF0_MICPC</name>
<dbReference type="GO" id="GO:0010008">
    <property type="term" value="C:endosome membrane"/>
    <property type="evidence" value="ECO:0007669"/>
    <property type="project" value="TreeGrafter"/>
</dbReference>
<dbReference type="eggNOG" id="KOG0230">
    <property type="taxonomic scope" value="Eukaryota"/>
</dbReference>
<dbReference type="GO" id="GO:0005524">
    <property type="term" value="F:ATP binding"/>
    <property type="evidence" value="ECO:0007669"/>
    <property type="project" value="InterPro"/>
</dbReference>
<dbReference type="PANTHER" id="PTHR45748">
    <property type="entry name" value="1-PHOSPHATIDYLINOSITOL 3-PHOSPHATE 5-KINASE-RELATED"/>
    <property type="match status" value="1"/>
</dbReference>
<dbReference type="RefSeq" id="XP_003060204.1">
    <property type="nucleotide sequence ID" value="XM_003060158.1"/>
</dbReference>
<accession>C1MWF0</accession>
<proteinExistence type="predicted"/>
<reference evidence="1 2" key="1">
    <citation type="journal article" date="2009" name="Science">
        <title>Green evolution and dynamic adaptations revealed by genomes of the marine picoeukaryotes Micromonas.</title>
        <authorList>
            <person name="Worden A.Z."/>
            <person name="Lee J.H."/>
            <person name="Mock T."/>
            <person name="Rouze P."/>
            <person name="Simmons M.P."/>
            <person name="Aerts A.L."/>
            <person name="Allen A.E."/>
            <person name="Cuvelier M.L."/>
            <person name="Derelle E."/>
            <person name="Everett M.V."/>
            <person name="Foulon E."/>
            <person name="Grimwood J."/>
            <person name="Gundlach H."/>
            <person name="Henrissat B."/>
            <person name="Napoli C."/>
            <person name="McDonald S.M."/>
            <person name="Parker M.S."/>
            <person name="Rombauts S."/>
            <person name="Salamov A."/>
            <person name="Von Dassow P."/>
            <person name="Badger J.H."/>
            <person name="Coutinho P.M."/>
            <person name="Demir E."/>
            <person name="Dubchak I."/>
            <person name="Gentemann C."/>
            <person name="Eikrem W."/>
            <person name="Gready J.E."/>
            <person name="John U."/>
            <person name="Lanier W."/>
            <person name="Lindquist E.A."/>
            <person name="Lucas S."/>
            <person name="Mayer K.F."/>
            <person name="Moreau H."/>
            <person name="Not F."/>
            <person name="Otillar R."/>
            <person name="Panaud O."/>
            <person name="Pangilinan J."/>
            <person name="Paulsen I."/>
            <person name="Piegu B."/>
            <person name="Poliakov A."/>
            <person name="Robbens S."/>
            <person name="Schmutz J."/>
            <person name="Toulza E."/>
            <person name="Wyss T."/>
            <person name="Zelensky A."/>
            <person name="Zhou K."/>
            <person name="Armbrust E.V."/>
            <person name="Bhattacharya D."/>
            <person name="Goodenough U.W."/>
            <person name="Van de Peer Y."/>
            <person name="Grigoriev I.V."/>
        </authorList>
    </citation>
    <scope>NUCLEOTIDE SEQUENCE [LARGE SCALE GENOMIC DNA]</scope>
    <source>
        <strain evidence="1 2">CCMP1545</strain>
    </source>
</reference>
<dbReference type="EMBL" id="GG663741">
    <property type="protein sequence ID" value="EEH56156.1"/>
    <property type="molecule type" value="Genomic_DNA"/>
</dbReference>
<organism evidence="2">
    <name type="scientific">Micromonas pusilla (strain CCMP1545)</name>
    <name type="common">Picoplanktonic green alga</name>
    <dbReference type="NCBI Taxonomy" id="564608"/>
    <lineage>
        <taxon>Eukaryota</taxon>
        <taxon>Viridiplantae</taxon>
        <taxon>Chlorophyta</taxon>
        <taxon>Mamiellophyceae</taxon>
        <taxon>Mamiellales</taxon>
        <taxon>Mamiellaceae</taxon>
        <taxon>Micromonas</taxon>
    </lineage>
</organism>
<dbReference type="STRING" id="564608.C1MWF0"/>
<dbReference type="AlphaFoldDB" id="C1MWF0"/>
<evidence type="ECO:0000313" key="1">
    <source>
        <dbReference type="EMBL" id="EEH56156.1"/>
    </source>
</evidence>
<dbReference type="GO" id="GO:0000285">
    <property type="term" value="F:1-phosphatidylinositol-3-phosphate 5-kinase activity"/>
    <property type="evidence" value="ECO:0007669"/>
    <property type="project" value="TreeGrafter"/>
</dbReference>
<dbReference type="InterPro" id="IPR002423">
    <property type="entry name" value="Cpn60/GroEL/TCP-1"/>
</dbReference>
<dbReference type="OrthoDB" id="158357at2759"/>
<protein>
    <submittedName>
        <fullName evidence="1">Predicted protein</fullName>
    </submittedName>
</protein>
<sequence length="249" mass="26445">MASSRGASRIVLLAGALEYQRGESPAAPRLSSMDALLDQEHEHLRAAVARVCDLAPDVLCVERTVARFAQELLLERGVSVVLRVKTSALRRLARSTGASIAAAVDELTENAVGVCGEFRVESHAETRELGEEGEGEDAGGGGGGVKTLMTFDKCPAVGLGCSVLLKGASARELGVVKTALRDAIVWAHHAEREGAWLAAFATAAADDDDDDATSEWPPPPPQSRAVAIRRVLFSHWSPYDRVRVVNADP</sequence>
<dbReference type="Proteomes" id="UP000001876">
    <property type="component" value="Unassembled WGS sequence"/>
</dbReference>
<dbReference type="InterPro" id="IPR027409">
    <property type="entry name" value="GroEL-like_apical_dom_sf"/>
</dbReference>
<dbReference type="KEGG" id="mpp:MICPUCDRAFT_18243"/>
<keyword evidence="2" id="KW-1185">Reference proteome</keyword>
<dbReference type="PANTHER" id="PTHR45748:SF7">
    <property type="entry name" value="1-PHOSPHATIDYLINOSITOL 3-PHOSPHATE 5-KINASE-RELATED"/>
    <property type="match status" value="1"/>
</dbReference>
<dbReference type="FunFam" id="3.50.7.10:FF:000007">
    <property type="entry name" value="1-phosphatidylinositol 3-phosphate 5-kinase isoform X1"/>
    <property type="match status" value="1"/>
</dbReference>
<dbReference type="Gene3D" id="3.50.7.10">
    <property type="entry name" value="GroEL"/>
    <property type="match status" value="1"/>
</dbReference>
<dbReference type="SUPFAM" id="SSF52029">
    <property type="entry name" value="GroEL apical domain-like"/>
    <property type="match status" value="1"/>
</dbReference>
<dbReference type="Pfam" id="PF00118">
    <property type="entry name" value="Cpn60_TCP1"/>
    <property type="match status" value="1"/>
</dbReference>
<gene>
    <name evidence="1" type="ORF">MICPUCDRAFT_18243</name>
</gene>
<dbReference type="GO" id="GO:0046854">
    <property type="term" value="P:phosphatidylinositol phosphate biosynthetic process"/>
    <property type="evidence" value="ECO:0007669"/>
    <property type="project" value="TreeGrafter"/>
</dbReference>
<evidence type="ECO:0000313" key="2">
    <source>
        <dbReference type="Proteomes" id="UP000001876"/>
    </source>
</evidence>